<evidence type="ECO:0000256" key="5">
    <source>
        <dbReference type="ARBA" id="ARBA00022692"/>
    </source>
</evidence>
<evidence type="ECO:0000256" key="15">
    <source>
        <dbReference type="SAM" id="SignalP"/>
    </source>
</evidence>
<evidence type="ECO:0000256" key="10">
    <source>
        <dbReference type="ARBA" id="ARBA00023136"/>
    </source>
</evidence>
<dbReference type="Proteomes" id="UP000809349">
    <property type="component" value="Unassembled WGS sequence"/>
</dbReference>
<evidence type="ECO:0000256" key="14">
    <source>
        <dbReference type="RuleBase" id="RU003357"/>
    </source>
</evidence>
<dbReference type="InterPro" id="IPR039426">
    <property type="entry name" value="TonB-dep_rcpt-like"/>
</dbReference>
<keyword evidence="3 12" id="KW-1134">Transmembrane beta strand</keyword>
<dbReference type="RefSeq" id="WP_223467603.1">
    <property type="nucleotide sequence ID" value="NZ_JAFBIL020000003.1"/>
</dbReference>
<feature type="domain" description="TonB-dependent receptor-like beta-barrel" evidence="16">
    <location>
        <begin position="258"/>
        <end position="723"/>
    </location>
</feature>
<dbReference type="Pfam" id="PF00593">
    <property type="entry name" value="TonB_dep_Rec_b-barrel"/>
    <property type="match status" value="1"/>
</dbReference>
<evidence type="ECO:0000259" key="16">
    <source>
        <dbReference type="Pfam" id="PF00593"/>
    </source>
</evidence>
<keyword evidence="9 14" id="KW-0798">TonB box</keyword>
<keyword evidence="4" id="KW-0410">Iron transport</keyword>
<feature type="signal peptide" evidence="15">
    <location>
        <begin position="1"/>
        <end position="31"/>
    </location>
</feature>
<evidence type="ECO:0000256" key="8">
    <source>
        <dbReference type="ARBA" id="ARBA00023065"/>
    </source>
</evidence>
<evidence type="ECO:0000256" key="7">
    <source>
        <dbReference type="ARBA" id="ARBA00023004"/>
    </source>
</evidence>
<reference evidence="18 19" key="1">
    <citation type="submission" date="2021-01" db="EMBL/GenBank/DDBJ databases">
        <authorList>
            <person name="Ruan W."/>
            <person name="Khan S.A."/>
            <person name="Jeon C.O."/>
        </authorList>
    </citation>
    <scope>NUCLEOTIDE SEQUENCE [LARGE SCALE GENOMIC DNA]</scope>
    <source>
        <strain evidence="18 19">R798</strain>
    </source>
</reference>
<gene>
    <name evidence="18" type="ORF">I4X03_007465</name>
</gene>
<keyword evidence="11 12" id="KW-0998">Cell outer membrane</keyword>
<evidence type="ECO:0000313" key="19">
    <source>
        <dbReference type="Proteomes" id="UP000809349"/>
    </source>
</evidence>
<dbReference type="InterPro" id="IPR000531">
    <property type="entry name" value="Beta-barrel_TonB"/>
</dbReference>
<keyword evidence="10 12" id="KW-0472">Membrane</keyword>
<keyword evidence="6 15" id="KW-0732">Signal</keyword>
<sequence>MRLTKKKLKLLNRSAAALLAISGSAMGMAHAQTAPTAAPQSTAADVATEDNMGKVVVTARRREETLQDVPVSVTAFSAEQLSKQGIPDITALAFSLPNTTLKASRATNSTLTAFIRGVGQQDPLAGFEAGVGIYLDDIYLARPQGAVAEIYDVERIEVLRGPQGTLYGRNTIGGAVKYVTRKLAPNTDVRLKTTIGNHGQLDGVITASTPLSETARIGASIAKFTRDGFGKNLTTGKDNYDKDLTAARVSAEFTPSSNLFIRLSGDATQDDSNPRNGHRLIVGRTSAAPILGNVFDTRANLTQALGHDQQVKAHGVSALVEWDISDTLTFKSVTASRKDKSYAPIDFDSLAVTDFHVPALYKNKQFSQEFQVTYTGEKMQGVAGVYYIDANAFNIFDTVLNGAVPTSTFTRGDIDTKAWAVFADANYEISDQLSVSAGGRYTVDKREANVLRQIYFGLSGTPTLGNPGAVLFRTDTDFTRGELEREDKKFTPKVGLAYKVNEAHNVYGSWARGFKGGGFDPRMNVVGGRLPVAQARAGYAPETIDTLELGLKSSFNNDRFLTNIALFDSDYKDVQIPGSVAIDTNGDGKDDSFAGVTTNAGKAKIRGFELEANARVTDQFTLSGMYSFIDAEYDQFVVAGVNQAANRVFQNTPKNSANLRGAYDMPMPVMGHGGRLTLSANVSYKGATNQFETVSLLDQESYKLWDASAVWTSTNGKIRAGLHGKNLGDKEYKTGGYLFPTLGFEGTLTAFYGNPRTVSATLEYRF</sequence>
<evidence type="ECO:0000259" key="17">
    <source>
        <dbReference type="Pfam" id="PF07715"/>
    </source>
</evidence>
<comment type="caution">
    <text evidence="18">The sequence shown here is derived from an EMBL/GenBank/DDBJ whole genome shotgun (WGS) entry which is preliminary data.</text>
</comment>
<dbReference type="Gene3D" id="2.40.170.20">
    <property type="entry name" value="TonB-dependent receptor, beta-barrel domain"/>
    <property type="match status" value="1"/>
</dbReference>
<keyword evidence="7" id="KW-0408">Iron</keyword>
<comment type="subcellular location">
    <subcellularLocation>
        <location evidence="1 12">Cell outer membrane</location>
        <topology evidence="1 12">Multi-pass membrane protein</topology>
    </subcellularLocation>
</comment>
<evidence type="ECO:0000313" key="18">
    <source>
        <dbReference type="EMBL" id="MBZ2207096.1"/>
    </source>
</evidence>
<evidence type="ECO:0000256" key="9">
    <source>
        <dbReference type="ARBA" id="ARBA00023077"/>
    </source>
</evidence>
<keyword evidence="2 12" id="KW-0813">Transport</keyword>
<keyword evidence="5 12" id="KW-0812">Transmembrane</keyword>
<reference evidence="18 19" key="2">
    <citation type="submission" date="2021-08" db="EMBL/GenBank/DDBJ databases">
        <title>Massilia sp. R798.</title>
        <authorList>
            <person name="Baek J.H."/>
            <person name="Jung H.S."/>
            <person name="Kim K.R."/>
            <person name="Jeon C.O."/>
        </authorList>
    </citation>
    <scope>NUCLEOTIDE SEQUENCE [LARGE SCALE GENOMIC DNA]</scope>
    <source>
        <strain evidence="18 19">R798</strain>
    </source>
</reference>
<keyword evidence="19" id="KW-1185">Reference proteome</keyword>
<proteinExistence type="inferred from homology"/>
<feature type="domain" description="TonB-dependent receptor plug" evidence="17">
    <location>
        <begin position="66"/>
        <end position="175"/>
    </location>
</feature>
<dbReference type="PROSITE" id="PS01156">
    <property type="entry name" value="TONB_DEPENDENT_REC_2"/>
    <property type="match status" value="1"/>
</dbReference>
<dbReference type="PROSITE" id="PS52016">
    <property type="entry name" value="TONB_DEPENDENT_REC_3"/>
    <property type="match status" value="1"/>
</dbReference>
<dbReference type="SUPFAM" id="SSF56935">
    <property type="entry name" value="Porins"/>
    <property type="match status" value="1"/>
</dbReference>
<dbReference type="PANTHER" id="PTHR32552">
    <property type="entry name" value="FERRICHROME IRON RECEPTOR-RELATED"/>
    <property type="match status" value="1"/>
</dbReference>
<keyword evidence="18" id="KW-0675">Receptor</keyword>
<dbReference type="Pfam" id="PF07715">
    <property type="entry name" value="Plug"/>
    <property type="match status" value="1"/>
</dbReference>
<evidence type="ECO:0000256" key="4">
    <source>
        <dbReference type="ARBA" id="ARBA00022496"/>
    </source>
</evidence>
<protein>
    <submittedName>
        <fullName evidence="18">TonB-dependent receptor</fullName>
    </submittedName>
</protein>
<comment type="similarity">
    <text evidence="12 14">Belongs to the TonB-dependent receptor family.</text>
</comment>
<dbReference type="InterPro" id="IPR036942">
    <property type="entry name" value="Beta-barrel_TonB_sf"/>
</dbReference>
<dbReference type="EMBL" id="JAFBIL020000003">
    <property type="protein sequence ID" value="MBZ2207096.1"/>
    <property type="molecule type" value="Genomic_DNA"/>
</dbReference>
<evidence type="ECO:0000256" key="13">
    <source>
        <dbReference type="PROSITE-ProRule" id="PRU10144"/>
    </source>
</evidence>
<evidence type="ECO:0000256" key="6">
    <source>
        <dbReference type="ARBA" id="ARBA00022729"/>
    </source>
</evidence>
<feature type="chain" id="PRO_5046465778" evidence="15">
    <location>
        <begin position="32"/>
        <end position="766"/>
    </location>
</feature>
<evidence type="ECO:0000256" key="11">
    <source>
        <dbReference type="ARBA" id="ARBA00023237"/>
    </source>
</evidence>
<evidence type="ECO:0000256" key="3">
    <source>
        <dbReference type="ARBA" id="ARBA00022452"/>
    </source>
</evidence>
<keyword evidence="8" id="KW-0406">Ion transport</keyword>
<evidence type="ECO:0000256" key="2">
    <source>
        <dbReference type="ARBA" id="ARBA00022448"/>
    </source>
</evidence>
<accession>A0ABS7SLQ3</accession>
<evidence type="ECO:0000256" key="12">
    <source>
        <dbReference type="PROSITE-ProRule" id="PRU01360"/>
    </source>
</evidence>
<evidence type="ECO:0000256" key="1">
    <source>
        <dbReference type="ARBA" id="ARBA00004571"/>
    </source>
</evidence>
<dbReference type="InterPro" id="IPR012910">
    <property type="entry name" value="Plug_dom"/>
</dbReference>
<dbReference type="InterPro" id="IPR010917">
    <property type="entry name" value="TonB_rcpt_CS"/>
</dbReference>
<feature type="short sequence motif" description="TonB C-terminal box" evidence="13">
    <location>
        <begin position="749"/>
        <end position="766"/>
    </location>
</feature>
<organism evidence="18 19">
    <name type="scientific">Massilia soli</name>
    <dbReference type="NCBI Taxonomy" id="2792854"/>
    <lineage>
        <taxon>Bacteria</taxon>
        <taxon>Pseudomonadati</taxon>
        <taxon>Pseudomonadota</taxon>
        <taxon>Betaproteobacteria</taxon>
        <taxon>Burkholderiales</taxon>
        <taxon>Oxalobacteraceae</taxon>
        <taxon>Telluria group</taxon>
        <taxon>Massilia</taxon>
    </lineage>
</organism>
<dbReference type="PANTHER" id="PTHR32552:SF81">
    <property type="entry name" value="TONB-DEPENDENT OUTER MEMBRANE RECEPTOR"/>
    <property type="match status" value="1"/>
</dbReference>
<dbReference type="CDD" id="cd01347">
    <property type="entry name" value="ligand_gated_channel"/>
    <property type="match status" value="1"/>
</dbReference>
<name>A0ABS7SLQ3_9BURK</name>